<keyword evidence="3" id="KW-1185">Reference proteome</keyword>
<organism evidence="2 3">
    <name type="scientific">Gulo gulo</name>
    <name type="common">Wolverine</name>
    <name type="synonym">Gluton</name>
    <dbReference type="NCBI Taxonomy" id="48420"/>
    <lineage>
        <taxon>Eukaryota</taxon>
        <taxon>Metazoa</taxon>
        <taxon>Chordata</taxon>
        <taxon>Craniata</taxon>
        <taxon>Vertebrata</taxon>
        <taxon>Euteleostomi</taxon>
        <taxon>Mammalia</taxon>
        <taxon>Eutheria</taxon>
        <taxon>Laurasiatheria</taxon>
        <taxon>Carnivora</taxon>
        <taxon>Caniformia</taxon>
        <taxon>Musteloidea</taxon>
        <taxon>Mustelidae</taxon>
        <taxon>Guloninae</taxon>
        <taxon>Gulo</taxon>
    </lineage>
</organism>
<comment type="caution">
    <text evidence="2">The sequence shown here is derived from an EMBL/GenBank/DDBJ whole genome shotgun (WGS) entry which is preliminary data.</text>
</comment>
<proteinExistence type="predicted"/>
<dbReference type="AlphaFoldDB" id="A0A9X9LM99"/>
<evidence type="ECO:0000313" key="3">
    <source>
        <dbReference type="Proteomes" id="UP000269945"/>
    </source>
</evidence>
<reference evidence="2 3" key="1">
    <citation type="submission" date="2018-10" db="EMBL/GenBank/DDBJ databases">
        <authorList>
            <person name="Ekblom R."/>
            <person name="Jareborg N."/>
        </authorList>
    </citation>
    <scope>NUCLEOTIDE SEQUENCE [LARGE SCALE GENOMIC DNA]</scope>
    <source>
        <tissue evidence="2">Muscle</tissue>
    </source>
</reference>
<feature type="compositionally biased region" description="Basic and acidic residues" evidence="1">
    <location>
        <begin position="30"/>
        <end position="42"/>
    </location>
</feature>
<evidence type="ECO:0000256" key="1">
    <source>
        <dbReference type="SAM" id="MobiDB-lite"/>
    </source>
</evidence>
<dbReference type="EMBL" id="CYRY02007922">
    <property type="protein sequence ID" value="VCW76803.1"/>
    <property type="molecule type" value="Genomic_DNA"/>
</dbReference>
<dbReference type="Proteomes" id="UP000269945">
    <property type="component" value="Unassembled WGS sequence"/>
</dbReference>
<evidence type="ECO:0000313" key="2">
    <source>
        <dbReference type="EMBL" id="VCW76803.1"/>
    </source>
</evidence>
<accession>A0A9X9LM99</accession>
<feature type="compositionally biased region" description="Polar residues" evidence="1">
    <location>
        <begin position="11"/>
        <end position="28"/>
    </location>
</feature>
<sequence length="42" mass="4717">MNITKYFLNFSTGSEPPSNKGTTETLTNGEEAKTKFNKTPEY</sequence>
<protein>
    <submittedName>
        <fullName evidence="2">Uncharacterized protein</fullName>
    </submittedName>
</protein>
<feature type="region of interest" description="Disordered" evidence="1">
    <location>
        <begin position="11"/>
        <end position="42"/>
    </location>
</feature>
<gene>
    <name evidence="2" type="ORF">BN2614_LOCUS1</name>
</gene>
<name>A0A9X9LM99_GULGU</name>